<evidence type="ECO:0000256" key="3">
    <source>
        <dbReference type="SAM" id="SignalP"/>
    </source>
</evidence>
<feature type="transmembrane region" description="Helical" evidence="2">
    <location>
        <begin position="524"/>
        <end position="547"/>
    </location>
</feature>
<proteinExistence type="predicted"/>
<evidence type="ECO:0000256" key="2">
    <source>
        <dbReference type="SAM" id="Phobius"/>
    </source>
</evidence>
<dbReference type="EMBL" id="WVTA01000017">
    <property type="protein sequence ID" value="KAK3200922.1"/>
    <property type="molecule type" value="Genomic_DNA"/>
</dbReference>
<keyword evidence="2" id="KW-0812">Transmembrane</keyword>
<gene>
    <name evidence="4" type="ORF">GRF29_213g402861</name>
</gene>
<keyword evidence="3" id="KW-0732">Signal</keyword>
<evidence type="ECO:0000256" key="1">
    <source>
        <dbReference type="SAM" id="MobiDB-lite"/>
    </source>
</evidence>
<organism evidence="4 5">
    <name type="scientific">Pseudopithomyces chartarum</name>
    <dbReference type="NCBI Taxonomy" id="1892770"/>
    <lineage>
        <taxon>Eukaryota</taxon>
        <taxon>Fungi</taxon>
        <taxon>Dikarya</taxon>
        <taxon>Ascomycota</taxon>
        <taxon>Pezizomycotina</taxon>
        <taxon>Dothideomycetes</taxon>
        <taxon>Pleosporomycetidae</taxon>
        <taxon>Pleosporales</taxon>
        <taxon>Massarineae</taxon>
        <taxon>Didymosphaeriaceae</taxon>
        <taxon>Pseudopithomyces</taxon>
    </lineage>
</organism>
<keyword evidence="2" id="KW-1133">Transmembrane helix</keyword>
<evidence type="ECO:0000313" key="5">
    <source>
        <dbReference type="Proteomes" id="UP001280581"/>
    </source>
</evidence>
<dbReference type="Proteomes" id="UP001280581">
    <property type="component" value="Unassembled WGS sequence"/>
</dbReference>
<evidence type="ECO:0008006" key="6">
    <source>
        <dbReference type="Google" id="ProtNLM"/>
    </source>
</evidence>
<protein>
    <recommendedName>
        <fullName evidence="6">Mid2 domain-containing protein</fullName>
    </recommendedName>
</protein>
<sequence length="594" mass="63586">MALFRIFHSLPFILWLAVYVAATALQPATRIRTAPGQSMHDTYNAIKRNLAAASLDKRQEYKAEIPLAKSWQDASLIQLGVGLSQTTNKTGTEIEAGIEVKCKHCYVRGNAIAVLEIEDNFNISQAIDKTINDTKQEFDEFGDHIVTYLDDYVSDVRHDLGDGFDWADFDLPTFDHDFNLSIPAIPESSVRFQFDGMELYMEMETIINAGATYEINLFSSKSPYGFKIKELELGFVVTVDLVLSVDGEVDISSGFHIKLDDGVSMSIPLFGDSVSEIKVDGGQFEFLPITLQSAGVVLQAALRVGVSCGIGVQKPDLPTMLDILDVELDTGMEVAIYANIAEFITHITHVPDDQDCSLQVVQEYNFVLGAIAGASIEVSVPVLGNLTAAAVAEGTTAVFTTTLADVCALSKTTAAPTASITPGAAKREDLSPTVVSTKITYSGISCKETGIGNCPVTAQVSTRGVVTRTYTASYSELTLDHVGTTVPFGNGAQSIQTMSGSPTQYTAAPTSSDGVFSGKVSKKLIIGVSVGVGVPLLLALIGGLVFLRQKRRTSHGVSFVAPAMVADPYAGRSDEKNGDEHAKGTAVNVHEVQK</sequence>
<evidence type="ECO:0000313" key="4">
    <source>
        <dbReference type="EMBL" id="KAK3200922.1"/>
    </source>
</evidence>
<comment type="caution">
    <text evidence="4">The sequence shown here is derived from an EMBL/GenBank/DDBJ whole genome shotgun (WGS) entry which is preliminary data.</text>
</comment>
<feature type="signal peptide" evidence="3">
    <location>
        <begin position="1"/>
        <end position="22"/>
    </location>
</feature>
<feature type="region of interest" description="Disordered" evidence="1">
    <location>
        <begin position="570"/>
        <end position="594"/>
    </location>
</feature>
<feature type="compositionally biased region" description="Basic and acidic residues" evidence="1">
    <location>
        <begin position="572"/>
        <end position="583"/>
    </location>
</feature>
<accession>A0AAN6LN10</accession>
<reference evidence="4 5" key="1">
    <citation type="submission" date="2021-02" db="EMBL/GenBank/DDBJ databases">
        <title>Genome assembly of Pseudopithomyces chartarum.</title>
        <authorList>
            <person name="Jauregui R."/>
            <person name="Singh J."/>
            <person name="Voisey C."/>
        </authorList>
    </citation>
    <scope>NUCLEOTIDE SEQUENCE [LARGE SCALE GENOMIC DNA]</scope>
    <source>
        <strain evidence="4 5">AGR01</strain>
    </source>
</reference>
<keyword evidence="2" id="KW-0472">Membrane</keyword>
<name>A0AAN6LN10_9PLEO</name>
<dbReference type="AlphaFoldDB" id="A0AAN6LN10"/>
<feature type="chain" id="PRO_5042864623" description="Mid2 domain-containing protein" evidence="3">
    <location>
        <begin position="23"/>
        <end position="594"/>
    </location>
</feature>
<keyword evidence="5" id="KW-1185">Reference proteome</keyword>